<protein>
    <recommendedName>
        <fullName evidence="1">DUF3291 domain-containing protein</fullName>
    </recommendedName>
</protein>
<dbReference type="Pfam" id="PF11695">
    <property type="entry name" value="DUF3291"/>
    <property type="match status" value="1"/>
</dbReference>
<dbReference type="InterPro" id="IPR021708">
    <property type="entry name" value="DUF3291"/>
</dbReference>
<name>A0ABQ4PX91_9PROT</name>
<organism evidence="2 3">
    <name type="scientific">Candidatus Phycosocius spiralis</name>
    <dbReference type="NCBI Taxonomy" id="2815099"/>
    <lineage>
        <taxon>Bacteria</taxon>
        <taxon>Pseudomonadati</taxon>
        <taxon>Pseudomonadota</taxon>
        <taxon>Alphaproteobacteria</taxon>
        <taxon>Caulobacterales</taxon>
        <taxon>Caulobacterales incertae sedis</taxon>
        <taxon>Candidatus Phycosocius</taxon>
    </lineage>
</organism>
<keyword evidence="3" id="KW-1185">Reference proteome</keyword>
<reference evidence="2" key="2">
    <citation type="journal article" date="2023" name="ISME Commun">
        <title>Characterization of a bloom-associated alphaproteobacterial lineage, 'Candidatus Phycosocius': insights into freshwater algal-bacterial interactions.</title>
        <authorList>
            <person name="Tanabe Y."/>
            <person name="Yamaguchi H."/>
            <person name="Yoshida M."/>
            <person name="Kai A."/>
            <person name="Okazaki Y."/>
        </authorList>
    </citation>
    <scope>NUCLEOTIDE SEQUENCE</scope>
    <source>
        <strain evidence="2">BOTRYCO-1</strain>
    </source>
</reference>
<gene>
    <name evidence="2" type="ORF">PsB1_1782</name>
</gene>
<evidence type="ECO:0000313" key="2">
    <source>
        <dbReference type="EMBL" id="GIU67628.1"/>
    </source>
</evidence>
<dbReference type="InterPro" id="IPR011008">
    <property type="entry name" value="Dimeric_a/b-barrel"/>
</dbReference>
<comment type="caution">
    <text evidence="2">The sequence shown here is derived from an EMBL/GenBank/DDBJ whole genome shotgun (WGS) entry which is preliminary data.</text>
</comment>
<proteinExistence type="predicted"/>
<dbReference type="SUPFAM" id="SSF54909">
    <property type="entry name" value="Dimeric alpha+beta barrel"/>
    <property type="match status" value="1"/>
</dbReference>
<dbReference type="Proteomes" id="UP001161064">
    <property type="component" value="Unassembled WGS sequence"/>
</dbReference>
<accession>A0ABQ4PX91</accession>
<feature type="domain" description="DUF3291" evidence="1">
    <location>
        <begin position="11"/>
        <end position="147"/>
    </location>
</feature>
<dbReference type="RefSeq" id="WP_284360589.1">
    <property type="nucleotide sequence ID" value="NZ_BPFZ01000011.1"/>
</dbReference>
<sequence length="160" mass="18351">MLFAQPPLHFLAQINVARANYDQDDPRFLGFISRIDAVNALAERAHGFVWRLKSEAGSAMDIRAAEDPRFLVNMSVWQMPKALYHFVWKTVHVKVYNQRKDWFDPLGSAHMAFWWIPRDDIPTLEDGMARLACLDLHGPTEYAFGWDNLPPLSPEEPNGG</sequence>
<evidence type="ECO:0000259" key="1">
    <source>
        <dbReference type="Pfam" id="PF11695"/>
    </source>
</evidence>
<reference evidence="2" key="1">
    <citation type="submission" date="2021-05" db="EMBL/GenBank/DDBJ databases">
        <authorList>
            <person name="Tanabe Y."/>
        </authorList>
    </citation>
    <scope>NUCLEOTIDE SEQUENCE</scope>
    <source>
        <strain evidence="2">BOTRYCO-1</strain>
    </source>
</reference>
<dbReference type="EMBL" id="BPFZ01000011">
    <property type="protein sequence ID" value="GIU67628.1"/>
    <property type="molecule type" value="Genomic_DNA"/>
</dbReference>
<evidence type="ECO:0000313" key="3">
    <source>
        <dbReference type="Proteomes" id="UP001161064"/>
    </source>
</evidence>